<organism evidence="2 3">
    <name type="scientific">Sphingoaurantiacus capsulatus</name>
    <dbReference type="NCBI Taxonomy" id="1771310"/>
    <lineage>
        <taxon>Bacteria</taxon>
        <taxon>Pseudomonadati</taxon>
        <taxon>Pseudomonadota</taxon>
        <taxon>Alphaproteobacteria</taxon>
        <taxon>Sphingomonadales</taxon>
        <taxon>Sphingosinicellaceae</taxon>
        <taxon>Sphingoaurantiacus</taxon>
    </lineage>
</organism>
<dbReference type="EMBL" id="JBHRXV010000009">
    <property type="protein sequence ID" value="MFC3712895.1"/>
    <property type="molecule type" value="Genomic_DNA"/>
</dbReference>
<dbReference type="Pfam" id="PF13738">
    <property type="entry name" value="Pyr_redox_3"/>
    <property type="match status" value="1"/>
</dbReference>
<sequence>MVAGTTLDVAVIGAGFAGIAMAHALAKRGDLSFRILEKATRAGGTWRDNTYPGCACDIPAHLYSLSFAPNPDWSRMFASQAEILDYLEEVIDRFGLGKHIRYGADVAGAAWDERGKIWRVALADGEVIHARTLVSAIGVLHHPNYPDIPGLKDFGGKLIHTAEWDHGYDVAGKAVAVIGTGASAVQVVPAIVDKVGKLSVFQRTAAWIAPRFDRAFDDAKRAQLRRSRLARWWFRAQLFWAHEKRATGFTKADPGALAKSEAMCRGLLDRQVKDPVLRAKLTPNYKVGCKRLIVASDYYPALQKPNVELVIDSIERIDATGIVTRDGVHHPVDAIVLGTGYDAQNPHSHLPIRGMGGRTLQQVWAAEGKNALLGTAVLGFPNLFLITGPHTGGGHNSQVFMIEAQVHYIMQALKLLRGADRIEVHSVALRAFAEDMDRRMEKSVWKGGGCTSWFLDPETGRNTLLWPSYSTDFWLKTRRLRRRDYRID</sequence>
<reference evidence="3" key="1">
    <citation type="journal article" date="2019" name="Int. J. Syst. Evol. Microbiol.">
        <title>The Global Catalogue of Microorganisms (GCM) 10K type strain sequencing project: providing services to taxonomists for standard genome sequencing and annotation.</title>
        <authorList>
            <consortium name="The Broad Institute Genomics Platform"/>
            <consortium name="The Broad Institute Genome Sequencing Center for Infectious Disease"/>
            <person name="Wu L."/>
            <person name="Ma J."/>
        </authorList>
    </citation>
    <scope>NUCLEOTIDE SEQUENCE [LARGE SCALE GENOMIC DNA]</scope>
    <source>
        <strain evidence="3">KCTC 42644</strain>
    </source>
</reference>
<dbReference type="RefSeq" id="WP_380860676.1">
    <property type="nucleotide sequence ID" value="NZ_JBHRXV010000009.1"/>
</dbReference>
<keyword evidence="2" id="KW-0503">Monooxygenase</keyword>
<evidence type="ECO:0000313" key="2">
    <source>
        <dbReference type="EMBL" id="MFC3712895.1"/>
    </source>
</evidence>
<dbReference type="SUPFAM" id="SSF51905">
    <property type="entry name" value="FAD/NAD(P)-binding domain"/>
    <property type="match status" value="2"/>
</dbReference>
<dbReference type="InterPro" id="IPR036188">
    <property type="entry name" value="FAD/NAD-bd_sf"/>
</dbReference>
<keyword evidence="1" id="KW-1133">Transmembrane helix</keyword>
<gene>
    <name evidence="2" type="ORF">ACFOMD_09955</name>
</gene>
<dbReference type="Proteomes" id="UP001595615">
    <property type="component" value="Unassembled WGS sequence"/>
</dbReference>
<accession>A0ABV7XBS4</accession>
<dbReference type="GO" id="GO:0004497">
    <property type="term" value="F:monooxygenase activity"/>
    <property type="evidence" value="ECO:0007669"/>
    <property type="project" value="UniProtKB-KW"/>
</dbReference>
<dbReference type="PRINTS" id="PR00419">
    <property type="entry name" value="ADXRDTASE"/>
</dbReference>
<name>A0ABV7XBS4_9SPHN</name>
<evidence type="ECO:0000256" key="1">
    <source>
        <dbReference type="SAM" id="Phobius"/>
    </source>
</evidence>
<dbReference type="PANTHER" id="PTHR42877:SF4">
    <property type="entry name" value="FAD_NAD(P)-BINDING DOMAIN-CONTAINING PROTEIN-RELATED"/>
    <property type="match status" value="1"/>
</dbReference>
<keyword evidence="2" id="KW-0560">Oxidoreductase</keyword>
<dbReference type="Gene3D" id="3.50.50.60">
    <property type="entry name" value="FAD/NAD(P)-binding domain"/>
    <property type="match status" value="2"/>
</dbReference>
<dbReference type="PANTHER" id="PTHR42877">
    <property type="entry name" value="L-ORNITHINE N(5)-MONOOXYGENASE-RELATED"/>
    <property type="match status" value="1"/>
</dbReference>
<dbReference type="InterPro" id="IPR051209">
    <property type="entry name" value="FAD-bind_Monooxygenase_sf"/>
</dbReference>
<dbReference type="EC" id="1.14.13.-" evidence="2"/>
<evidence type="ECO:0000313" key="3">
    <source>
        <dbReference type="Proteomes" id="UP001595615"/>
    </source>
</evidence>
<keyword evidence="1" id="KW-0472">Membrane</keyword>
<proteinExistence type="predicted"/>
<feature type="transmembrane region" description="Helical" evidence="1">
    <location>
        <begin position="6"/>
        <end position="26"/>
    </location>
</feature>
<comment type="caution">
    <text evidence="2">The sequence shown here is derived from an EMBL/GenBank/DDBJ whole genome shotgun (WGS) entry which is preliminary data.</text>
</comment>
<keyword evidence="1" id="KW-0812">Transmembrane</keyword>
<keyword evidence="3" id="KW-1185">Reference proteome</keyword>
<protein>
    <submittedName>
        <fullName evidence="2">Flavin-containing monooxygenase</fullName>
        <ecNumber evidence="2">1.14.13.-</ecNumber>
    </submittedName>
</protein>